<dbReference type="PANTHER" id="PTHR46238:SF11">
    <property type="entry name" value="AGAMOUS-LIKE MADS-BOX PROTEIN AGL16"/>
    <property type="match status" value="1"/>
</dbReference>
<dbReference type="PANTHER" id="PTHR46238">
    <property type="entry name" value="REVERSE TRANSCRIPTASE DOMAIN-CONTAINING PROTEIN"/>
    <property type="match status" value="1"/>
</dbReference>
<dbReference type="EMBL" id="JAMFTS010005048">
    <property type="protein sequence ID" value="KAJ4734146.1"/>
    <property type="molecule type" value="Genomic_DNA"/>
</dbReference>
<organism evidence="3 4">
    <name type="scientific">Rhynchospora pubera</name>
    <dbReference type="NCBI Taxonomy" id="906938"/>
    <lineage>
        <taxon>Eukaryota</taxon>
        <taxon>Viridiplantae</taxon>
        <taxon>Streptophyta</taxon>
        <taxon>Embryophyta</taxon>
        <taxon>Tracheophyta</taxon>
        <taxon>Spermatophyta</taxon>
        <taxon>Magnoliopsida</taxon>
        <taxon>Liliopsida</taxon>
        <taxon>Poales</taxon>
        <taxon>Cyperaceae</taxon>
        <taxon>Cyperoideae</taxon>
        <taxon>Rhynchosporeae</taxon>
        <taxon>Rhynchospora</taxon>
    </lineage>
</organism>
<dbReference type="AlphaFoldDB" id="A0AAV8ATX1"/>
<proteinExistence type="predicted"/>
<evidence type="ECO:0000313" key="4">
    <source>
        <dbReference type="Proteomes" id="UP001140206"/>
    </source>
</evidence>
<evidence type="ECO:0000313" key="3">
    <source>
        <dbReference type="EMBL" id="KAJ4734146.1"/>
    </source>
</evidence>
<evidence type="ECO:0000259" key="2">
    <source>
        <dbReference type="Pfam" id="PF03372"/>
    </source>
</evidence>
<dbReference type="GO" id="GO:0003824">
    <property type="term" value="F:catalytic activity"/>
    <property type="evidence" value="ECO:0007669"/>
    <property type="project" value="InterPro"/>
</dbReference>
<name>A0AAV8ATX1_9POAL</name>
<sequence>MKPNYFSLGRNPLSDASYRNPDEMINEQGPGHHPFSGAPYRNPDKVISEQGPDRHSLSGALHQRPDVVASKQGSSHFSRRVRGARKIVSESRIRLGSWNVGSLTGKLRELVDTAIRRRVNILCVQETKWTGQKAKEVENTGFKLWYTGKERGRNGVGILIDKSLKSGVVDVRRQGDRIILVKLVLGDLVLNVISAYAPQVGLSESIKIQFWEDLDGMIRSVPTTEKLFIGGDFNGHVGETSGGFERVHGGFGYGDRNQEGEDFLNLAIAYDLMIANTFFRKRQSHLVTFSSAQHFSQIDFVLARREDRRACMDCKVIPGECVVSQHKLVVADFRFSLRSRVGRGARVVKTKWWKLKGDVSHTFRGRMIEEGPWKADEEANKMWEDMSASIQKVATEVLGVTRGSNREPKDTWWWNDEVQKAIKEKKECYKRLHHDKTDDNAQKYKLAKKNAKKAVSEARGRAYEDLYQKLSTKEGEKDVYKIAKLRDRKTRDLNQVKCIKDETDRLLVRDDEINNRWRDYFNKLFNGEDDDLGIVLNDSFDDSNRRFVRRIQESEVKEALKRMKVGKALGPDNIPIEVWRCLGDVAVVWLTKLFNSIFRSNRMPDAWRRSTLVPIFKNKGDAQSLMDEITKDIQGEIPWCMLFADDVVLVDESRTEVDRKLELWRRTLESKGFRLSRTKTEYMGCEFSGIRPVDGDVCLDGQVVPTKDTFRYLGSMLQSDGEIDEDVSHRIRAGWVKWRQASGVLCDKKVPQKLKGKFYRTAIRPAMLYGAECWATKRRHVQKMSVAEMRMLRWICGHTRKDRIRNDDIRDMVGVAPIEEKLIQHRLRWFGHIQRRPPEAPVRIGILNHFENTRRGRGRPRLTWEEAVKRDLKEWNVSKELAIDRSAWKLAIHVPEP</sequence>
<dbReference type="Proteomes" id="UP001140206">
    <property type="component" value="Unassembled WGS sequence"/>
</dbReference>
<dbReference type="InterPro" id="IPR036691">
    <property type="entry name" value="Endo/exonu/phosph_ase_sf"/>
</dbReference>
<reference evidence="3" key="1">
    <citation type="submission" date="2022-08" db="EMBL/GenBank/DDBJ databases">
        <authorList>
            <person name="Marques A."/>
        </authorList>
    </citation>
    <scope>NUCLEOTIDE SEQUENCE</scope>
    <source>
        <strain evidence="3">RhyPub2mFocal</strain>
        <tissue evidence="3">Leaves</tissue>
    </source>
</reference>
<gene>
    <name evidence="3" type="ORF">LUZ62_012280</name>
</gene>
<protein>
    <submittedName>
        <fullName evidence="3">Craniofacial development protein 2</fullName>
    </submittedName>
</protein>
<feature type="region of interest" description="Disordered" evidence="1">
    <location>
        <begin position="1"/>
        <end position="61"/>
    </location>
</feature>
<dbReference type="InterPro" id="IPR005135">
    <property type="entry name" value="Endo/exonuclease/phosphatase"/>
</dbReference>
<dbReference type="Gene3D" id="3.60.10.10">
    <property type="entry name" value="Endonuclease/exonuclease/phosphatase"/>
    <property type="match status" value="1"/>
</dbReference>
<dbReference type="Gene3D" id="3.30.70.270">
    <property type="match status" value="1"/>
</dbReference>
<accession>A0AAV8ATX1</accession>
<dbReference type="InterPro" id="IPR043128">
    <property type="entry name" value="Rev_trsase/Diguanyl_cyclase"/>
</dbReference>
<evidence type="ECO:0000256" key="1">
    <source>
        <dbReference type="SAM" id="MobiDB-lite"/>
    </source>
</evidence>
<feature type="domain" description="Endonuclease/exonuclease/phosphatase" evidence="2">
    <location>
        <begin position="96"/>
        <end position="250"/>
    </location>
</feature>
<dbReference type="SUPFAM" id="SSF56219">
    <property type="entry name" value="DNase I-like"/>
    <property type="match status" value="1"/>
</dbReference>
<comment type="caution">
    <text evidence="3">The sequence shown here is derived from an EMBL/GenBank/DDBJ whole genome shotgun (WGS) entry which is preliminary data.</text>
</comment>
<feature type="compositionally biased region" description="Basic and acidic residues" evidence="1">
    <location>
        <begin position="42"/>
        <end position="56"/>
    </location>
</feature>
<keyword evidence="4" id="KW-1185">Reference proteome</keyword>
<dbReference type="CDD" id="cd09076">
    <property type="entry name" value="L1-EN"/>
    <property type="match status" value="1"/>
</dbReference>
<dbReference type="Pfam" id="PF03372">
    <property type="entry name" value="Exo_endo_phos"/>
    <property type="match status" value="1"/>
</dbReference>